<comment type="caution">
    <text evidence="5">The sequence shown here is derived from an EMBL/GenBank/DDBJ whole genome shotgun (WGS) entry which is preliminary data.</text>
</comment>
<dbReference type="InterPro" id="IPR046348">
    <property type="entry name" value="SIS_dom_sf"/>
</dbReference>
<dbReference type="SUPFAM" id="SSF53697">
    <property type="entry name" value="SIS domain"/>
    <property type="match status" value="1"/>
</dbReference>
<evidence type="ECO:0000256" key="2">
    <source>
        <dbReference type="ARBA" id="ARBA00023125"/>
    </source>
</evidence>
<dbReference type="Gene3D" id="1.10.10.10">
    <property type="entry name" value="Winged helix-like DNA-binding domain superfamily/Winged helix DNA-binding domain"/>
    <property type="match status" value="1"/>
</dbReference>
<reference evidence="5 6" key="1">
    <citation type="submission" date="2024-03" db="EMBL/GenBank/DDBJ databases">
        <title>Community enrichment and isolation of bacterial strains for fucoidan degradation.</title>
        <authorList>
            <person name="Sichert A."/>
        </authorList>
    </citation>
    <scope>NUCLEOTIDE SEQUENCE [LARGE SCALE GENOMIC DNA]</scope>
    <source>
        <strain evidence="5 6">AS62</strain>
    </source>
</reference>
<dbReference type="InterPro" id="IPR009057">
    <property type="entry name" value="Homeodomain-like_sf"/>
</dbReference>
<keyword evidence="6" id="KW-1185">Reference proteome</keyword>
<dbReference type="InterPro" id="IPR001347">
    <property type="entry name" value="SIS_dom"/>
</dbReference>
<dbReference type="SUPFAM" id="SSF46689">
    <property type="entry name" value="Homeodomain-like"/>
    <property type="match status" value="1"/>
</dbReference>
<dbReference type="Pfam" id="PF01418">
    <property type="entry name" value="HTH_6"/>
    <property type="match status" value="1"/>
</dbReference>
<evidence type="ECO:0000259" key="4">
    <source>
        <dbReference type="PROSITE" id="PS51071"/>
    </source>
</evidence>
<dbReference type="PANTHER" id="PTHR30514:SF20">
    <property type="entry name" value="TRANSCRIPTIONAL REGULATOR"/>
    <property type="match status" value="1"/>
</dbReference>
<sequence>MKTPTTNDEPSDAIPAHIKNGDGLINQIRLQRNTLPKRLKTIADFIIEQPIIVALHSIPELAKLMEVPPSTLVRFGKALGFSGFVPMQKLLRDKATGTKDVYQKRISNFPQQEDDAEIALGHIAEAFFSSNINALQSARSEIRLDQVHSAIKDMSRASVIGIMGHKRAFPLASYLFYGLSQIDCRPLLIDSLGGMEQSQVNMLRSGDVLIVISFAPYSSTSLSIASQAFHKGVRVIVLTDDPTGAISEVSHVTIPIYDANLHDIRSIAATATLIQVLFVGLGMSLSNNL</sequence>
<dbReference type="InterPro" id="IPR036388">
    <property type="entry name" value="WH-like_DNA-bd_sf"/>
</dbReference>
<evidence type="ECO:0000313" key="5">
    <source>
        <dbReference type="EMBL" id="MEM5499963.1"/>
    </source>
</evidence>
<dbReference type="InterPro" id="IPR035472">
    <property type="entry name" value="RpiR-like_SIS"/>
</dbReference>
<dbReference type="PANTHER" id="PTHR30514">
    <property type="entry name" value="GLUCOKINASE"/>
    <property type="match status" value="1"/>
</dbReference>
<keyword evidence="3" id="KW-0804">Transcription</keyword>
<organism evidence="5 6">
    <name type="scientific">Ahrensia kielensis</name>
    <dbReference type="NCBI Taxonomy" id="76980"/>
    <lineage>
        <taxon>Bacteria</taxon>
        <taxon>Pseudomonadati</taxon>
        <taxon>Pseudomonadota</taxon>
        <taxon>Alphaproteobacteria</taxon>
        <taxon>Hyphomicrobiales</taxon>
        <taxon>Ahrensiaceae</taxon>
        <taxon>Ahrensia</taxon>
    </lineage>
</organism>
<dbReference type="InterPro" id="IPR000281">
    <property type="entry name" value="HTH_RpiR"/>
</dbReference>
<dbReference type="PROSITE" id="PS51071">
    <property type="entry name" value="HTH_RPIR"/>
    <property type="match status" value="1"/>
</dbReference>
<dbReference type="CDD" id="cd05013">
    <property type="entry name" value="SIS_RpiR"/>
    <property type="match status" value="1"/>
</dbReference>
<keyword evidence="2" id="KW-0238">DNA-binding</keyword>
<proteinExistence type="predicted"/>
<dbReference type="Pfam" id="PF01380">
    <property type="entry name" value="SIS"/>
    <property type="match status" value="1"/>
</dbReference>
<dbReference type="RefSeq" id="WP_342845846.1">
    <property type="nucleotide sequence ID" value="NZ_JBBMQO010000001.1"/>
</dbReference>
<dbReference type="InterPro" id="IPR047640">
    <property type="entry name" value="RpiR-like"/>
</dbReference>
<evidence type="ECO:0000256" key="1">
    <source>
        <dbReference type="ARBA" id="ARBA00023015"/>
    </source>
</evidence>
<accession>A0ABU9T1G8</accession>
<evidence type="ECO:0000256" key="3">
    <source>
        <dbReference type="ARBA" id="ARBA00023163"/>
    </source>
</evidence>
<protein>
    <submittedName>
        <fullName evidence="5">MurR/RpiR family transcriptional regulator</fullName>
    </submittedName>
</protein>
<keyword evidence="1" id="KW-0805">Transcription regulation</keyword>
<dbReference type="Proteomes" id="UP001477870">
    <property type="component" value="Unassembled WGS sequence"/>
</dbReference>
<dbReference type="EMBL" id="JBBMQO010000001">
    <property type="protein sequence ID" value="MEM5499963.1"/>
    <property type="molecule type" value="Genomic_DNA"/>
</dbReference>
<gene>
    <name evidence="5" type="ORF">WNY59_00010</name>
</gene>
<dbReference type="Gene3D" id="3.40.50.10490">
    <property type="entry name" value="Glucose-6-phosphate isomerase like protein, domain 1"/>
    <property type="match status" value="1"/>
</dbReference>
<feature type="domain" description="HTH rpiR-type" evidence="4">
    <location>
        <begin position="22"/>
        <end position="98"/>
    </location>
</feature>
<name>A0ABU9T1G8_9HYPH</name>
<evidence type="ECO:0000313" key="6">
    <source>
        <dbReference type="Proteomes" id="UP001477870"/>
    </source>
</evidence>